<dbReference type="InterPro" id="IPR018391">
    <property type="entry name" value="PQQ_b-propeller_rpt"/>
</dbReference>
<evidence type="ECO:0000313" key="3">
    <source>
        <dbReference type="EMBL" id="QDU97371.1"/>
    </source>
</evidence>
<name>A0A518DZY0_9BACT</name>
<dbReference type="RefSeq" id="WP_145056153.1">
    <property type="nucleotide sequence ID" value="NZ_CP036433.1"/>
</dbReference>
<protein>
    <submittedName>
        <fullName evidence="3">Outer membrane biogenesis protein BamB</fullName>
    </submittedName>
</protein>
<gene>
    <name evidence="3" type="ORF">Pla8534_52170</name>
</gene>
<dbReference type="InterPro" id="IPR015943">
    <property type="entry name" value="WD40/YVTN_repeat-like_dom_sf"/>
</dbReference>
<accession>A0A518DZY0</accession>
<dbReference type="AlphaFoldDB" id="A0A518DZY0"/>
<evidence type="ECO:0000256" key="1">
    <source>
        <dbReference type="SAM" id="MobiDB-lite"/>
    </source>
</evidence>
<feature type="region of interest" description="Disordered" evidence="1">
    <location>
        <begin position="43"/>
        <end position="62"/>
    </location>
</feature>
<dbReference type="Pfam" id="PF13360">
    <property type="entry name" value="PQQ_2"/>
    <property type="match status" value="1"/>
</dbReference>
<proteinExistence type="predicted"/>
<evidence type="ECO:0000259" key="2">
    <source>
        <dbReference type="Pfam" id="PF13360"/>
    </source>
</evidence>
<keyword evidence="4" id="KW-1185">Reference proteome</keyword>
<dbReference type="PANTHER" id="PTHR34512">
    <property type="entry name" value="CELL SURFACE PROTEIN"/>
    <property type="match status" value="1"/>
</dbReference>
<reference evidence="3 4" key="1">
    <citation type="submission" date="2019-02" db="EMBL/GenBank/DDBJ databases">
        <title>Deep-cultivation of Planctomycetes and their phenomic and genomic characterization uncovers novel biology.</title>
        <authorList>
            <person name="Wiegand S."/>
            <person name="Jogler M."/>
            <person name="Boedeker C."/>
            <person name="Pinto D."/>
            <person name="Vollmers J."/>
            <person name="Rivas-Marin E."/>
            <person name="Kohn T."/>
            <person name="Peeters S.H."/>
            <person name="Heuer A."/>
            <person name="Rast P."/>
            <person name="Oberbeckmann S."/>
            <person name="Bunk B."/>
            <person name="Jeske O."/>
            <person name="Meyerdierks A."/>
            <person name="Storesund J.E."/>
            <person name="Kallscheuer N."/>
            <person name="Luecker S."/>
            <person name="Lage O.M."/>
            <person name="Pohl T."/>
            <person name="Merkel B.J."/>
            <person name="Hornburger P."/>
            <person name="Mueller R.-W."/>
            <person name="Bruemmer F."/>
            <person name="Labrenz M."/>
            <person name="Spormann A.M."/>
            <person name="Op den Camp H."/>
            <person name="Overmann J."/>
            <person name="Amann R."/>
            <person name="Jetten M.S.M."/>
            <person name="Mascher T."/>
            <person name="Medema M.H."/>
            <person name="Devos D.P."/>
            <person name="Kaster A.-K."/>
            <person name="Ovreas L."/>
            <person name="Rohde M."/>
            <person name="Galperin M.Y."/>
            <person name="Jogler C."/>
        </authorList>
    </citation>
    <scope>NUCLEOTIDE SEQUENCE [LARGE SCALE GENOMIC DNA]</scope>
    <source>
        <strain evidence="3 4">Pla85_3_4</strain>
    </source>
</reference>
<evidence type="ECO:0000313" key="4">
    <source>
        <dbReference type="Proteomes" id="UP000317648"/>
    </source>
</evidence>
<sequence length="441" mass="47396">MPTIPLPGRFLFGAIAALIYTLFCGTGAGLAADSWPHFRGPTADGHTADSTAPLAWGENDDNADRTPIAWKTALPGPGASSPIVHSGRVFLTCYGGYGLDPENAGDQADLVRYALCYDLDSGEELWRLTVPNEKQETRYRGPYITVHGYASNSAVTDGQLVYFFLGSSGVIACRLTGEQAWQADVGSQAHAWGSGASPVLFENLLIVNASAESDAIIALDKQTGERVWSVSGMDRAWDTPALVEVADGRTELVVSLKGKIRGLDPATGEELWTCKGIDAAELCPSPIAHNGVAYILGHPGGQAIAVRAGGRGDVTSTHILWRMNQGSNVCSPLYHDGCLYWTSDKKGIAYCVKAETGELVYQERIDPRPGLIYASPVLVQDRIYYVSRQSGTYVIEAKPTWKLLAHNQLPDDASDFTGSPAVVDGSLILRSNRYLYRIGGK</sequence>
<dbReference type="Gene3D" id="2.40.10.480">
    <property type="match status" value="1"/>
</dbReference>
<dbReference type="Gene3D" id="2.130.10.10">
    <property type="entry name" value="YVTN repeat-like/Quinoprotein amine dehydrogenase"/>
    <property type="match status" value="1"/>
</dbReference>
<dbReference type="InterPro" id="IPR011047">
    <property type="entry name" value="Quinoprotein_ADH-like_sf"/>
</dbReference>
<dbReference type="SMART" id="SM00564">
    <property type="entry name" value="PQQ"/>
    <property type="match status" value="3"/>
</dbReference>
<dbReference type="OrthoDB" id="244732at2"/>
<feature type="domain" description="Pyrrolo-quinoline quinone repeat" evidence="2">
    <location>
        <begin position="116"/>
        <end position="360"/>
    </location>
</feature>
<organism evidence="3 4">
    <name type="scientific">Lignipirellula cremea</name>
    <dbReference type="NCBI Taxonomy" id="2528010"/>
    <lineage>
        <taxon>Bacteria</taxon>
        <taxon>Pseudomonadati</taxon>
        <taxon>Planctomycetota</taxon>
        <taxon>Planctomycetia</taxon>
        <taxon>Pirellulales</taxon>
        <taxon>Pirellulaceae</taxon>
        <taxon>Lignipirellula</taxon>
    </lineage>
</organism>
<dbReference type="PANTHER" id="PTHR34512:SF30">
    <property type="entry name" value="OUTER MEMBRANE PROTEIN ASSEMBLY FACTOR BAMB"/>
    <property type="match status" value="1"/>
</dbReference>
<dbReference type="KEGG" id="lcre:Pla8534_52170"/>
<dbReference type="EMBL" id="CP036433">
    <property type="protein sequence ID" value="QDU97371.1"/>
    <property type="molecule type" value="Genomic_DNA"/>
</dbReference>
<dbReference type="SUPFAM" id="SSF50998">
    <property type="entry name" value="Quinoprotein alcohol dehydrogenase-like"/>
    <property type="match status" value="1"/>
</dbReference>
<dbReference type="Proteomes" id="UP000317648">
    <property type="component" value="Chromosome"/>
</dbReference>
<dbReference type="InterPro" id="IPR002372">
    <property type="entry name" value="PQQ_rpt_dom"/>
</dbReference>